<organism evidence="1 2">
    <name type="scientific">Duganella vulcania</name>
    <dbReference type="NCBI Taxonomy" id="2692166"/>
    <lineage>
        <taxon>Bacteria</taxon>
        <taxon>Pseudomonadati</taxon>
        <taxon>Pseudomonadota</taxon>
        <taxon>Betaproteobacteria</taxon>
        <taxon>Burkholderiales</taxon>
        <taxon>Oxalobacteraceae</taxon>
        <taxon>Telluria group</taxon>
        <taxon>Duganella</taxon>
    </lineage>
</organism>
<accession>A0A845FXY9</accession>
<dbReference type="Pfam" id="PF21716">
    <property type="entry name" value="dnstrm_HI1420"/>
    <property type="match status" value="1"/>
</dbReference>
<protein>
    <submittedName>
        <fullName evidence="1">Putative addiction module antidote protein</fullName>
    </submittedName>
</protein>
<dbReference type="RefSeq" id="WP_161095480.1">
    <property type="nucleotide sequence ID" value="NZ_WWCW01000005.1"/>
</dbReference>
<dbReference type="SUPFAM" id="SSF47413">
    <property type="entry name" value="lambda repressor-like DNA-binding domains"/>
    <property type="match status" value="1"/>
</dbReference>
<reference evidence="1 2" key="1">
    <citation type="submission" date="2020-01" db="EMBL/GenBank/DDBJ databases">
        <title>Novel species isolated from a subtropical stream in China.</title>
        <authorList>
            <person name="Lu H."/>
        </authorList>
    </citation>
    <scope>NUCLEOTIDE SEQUENCE [LARGE SCALE GENOMIC DNA]</scope>
    <source>
        <strain evidence="1 2">FT82W</strain>
    </source>
</reference>
<dbReference type="CDD" id="cd00093">
    <property type="entry name" value="HTH_XRE"/>
    <property type="match status" value="1"/>
</dbReference>
<name>A0A845FXY9_9BURK</name>
<gene>
    <name evidence="1" type="ORF">GTP91_02785</name>
</gene>
<dbReference type="PANTHER" id="PTHR40275">
    <property type="entry name" value="SSL7038 PROTEIN"/>
    <property type="match status" value="1"/>
</dbReference>
<dbReference type="AlphaFoldDB" id="A0A845FXY9"/>
<dbReference type="InterPro" id="IPR014057">
    <property type="entry name" value="HI1420"/>
</dbReference>
<dbReference type="EMBL" id="WWCW01000005">
    <property type="protein sequence ID" value="MYM86100.1"/>
    <property type="molecule type" value="Genomic_DNA"/>
</dbReference>
<evidence type="ECO:0000313" key="2">
    <source>
        <dbReference type="Proteomes" id="UP000470302"/>
    </source>
</evidence>
<dbReference type="NCBIfam" id="TIGR02684">
    <property type="entry name" value="dnstrm_HI1420"/>
    <property type="match status" value="1"/>
</dbReference>
<proteinExistence type="predicted"/>
<dbReference type="InterPro" id="IPR001387">
    <property type="entry name" value="Cro/C1-type_HTH"/>
</dbReference>
<sequence>MVELKLKKWDSAEHLQTKEDRAPYFDACLEEAGDDVAFIAKALGNMARAYGMTQLASETGMGRESLYKALSADGNPSFATVLKVMCALGLKFHVGVVSVEKPA</sequence>
<dbReference type="InterPro" id="IPR010982">
    <property type="entry name" value="Lambda_DNA-bd_dom_sf"/>
</dbReference>
<dbReference type="PANTHER" id="PTHR40275:SF1">
    <property type="entry name" value="SSL7038 PROTEIN"/>
    <property type="match status" value="1"/>
</dbReference>
<evidence type="ECO:0000313" key="1">
    <source>
        <dbReference type="EMBL" id="MYM86100.1"/>
    </source>
</evidence>
<dbReference type="GO" id="GO:0003677">
    <property type="term" value="F:DNA binding"/>
    <property type="evidence" value="ECO:0007669"/>
    <property type="project" value="InterPro"/>
</dbReference>
<comment type="caution">
    <text evidence="1">The sequence shown here is derived from an EMBL/GenBank/DDBJ whole genome shotgun (WGS) entry which is preliminary data.</text>
</comment>
<dbReference type="Proteomes" id="UP000470302">
    <property type="component" value="Unassembled WGS sequence"/>
</dbReference>